<dbReference type="EMBL" id="MT683615">
    <property type="protein sequence ID" value="QRN45591.1"/>
    <property type="molecule type" value="Genomic_DNA"/>
</dbReference>
<name>A0A891XJ20_ENTFC</name>
<keyword evidence="1" id="KW-1133">Transmembrane helix</keyword>
<keyword evidence="2" id="KW-0614">Plasmid</keyword>
<keyword evidence="1" id="KW-0812">Transmembrane</keyword>
<keyword evidence="1" id="KW-0472">Membrane</keyword>
<accession>A0A891XJ20</accession>
<reference evidence="2" key="1">
    <citation type="submission" date="2020-06" db="EMBL/GenBank/DDBJ databases">
        <authorList>
            <person name="Brenciani A."/>
            <person name="Morroni G."/>
            <person name="Fioriti S."/>
            <person name="Coccitto S."/>
            <person name="Simoni S."/>
            <person name="Mangiaterra G."/>
            <person name="Cedraro N."/>
            <person name="Vignaroli C."/>
            <person name="Biavasco F."/>
            <person name="Giovanetti E."/>
        </authorList>
    </citation>
    <scope>NUCLEOTIDE SEQUENCE</scope>
    <source>
        <strain evidence="2">EF3</strain>
        <plasmid evidence="2">pEfm-EF3</plasmid>
    </source>
</reference>
<feature type="transmembrane region" description="Helical" evidence="1">
    <location>
        <begin position="18"/>
        <end position="39"/>
    </location>
</feature>
<evidence type="ECO:0000256" key="1">
    <source>
        <dbReference type="SAM" id="Phobius"/>
    </source>
</evidence>
<evidence type="ECO:0000313" key="2">
    <source>
        <dbReference type="EMBL" id="QRN45591.1"/>
    </source>
</evidence>
<protein>
    <submittedName>
        <fullName evidence="2">Uncharacterized protein</fullName>
    </submittedName>
</protein>
<proteinExistence type="predicted"/>
<geneLocation type="plasmid" evidence="2">
    <name>pEfm-EF3</name>
</geneLocation>
<organism evidence="2">
    <name type="scientific">Enterococcus faecium</name>
    <name type="common">Streptococcus faecium</name>
    <dbReference type="NCBI Taxonomy" id="1352"/>
    <lineage>
        <taxon>Bacteria</taxon>
        <taxon>Bacillati</taxon>
        <taxon>Bacillota</taxon>
        <taxon>Bacilli</taxon>
        <taxon>Lactobacillales</taxon>
        <taxon>Enterococcaceae</taxon>
        <taxon>Enterococcus</taxon>
    </lineage>
</organism>
<dbReference type="AlphaFoldDB" id="A0A891XJ20"/>
<sequence>MVMACLHIKKGQKKNRGFYPSVSSFALHIQFTVVQYLVYKQTVK</sequence>